<reference evidence="10 11" key="1">
    <citation type="submission" date="2024-02" db="EMBL/GenBank/DDBJ databases">
        <title>A draft genome for the cacao thread blight pathogen Marasmius crinis-equi.</title>
        <authorList>
            <person name="Cohen S.P."/>
            <person name="Baruah I.K."/>
            <person name="Amoako-Attah I."/>
            <person name="Bukari Y."/>
            <person name="Meinhardt L.W."/>
            <person name="Bailey B.A."/>
        </authorList>
    </citation>
    <scope>NUCLEOTIDE SEQUENCE [LARGE SCALE GENOMIC DNA]</scope>
    <source>
        <strain evidence="10 11">GH-76</strain>
    </source>
</reference>
<keyword evidence="11" id="KW-1185">Reference proteome</keyword>
<evidence type="ECO:0000256" key="1">
    <source>
        <dbReference type="ARBA" id="ARBA00001974"/>
    </source>
</evidence>
<dbReference type="SUPFAM" id="SSF54373">
    <property type="entry name" value="FAD-linked reductases, C-terminal domain"/>
    <property type="match status" value="1"/>
</dbReference>
<comment type="caution">
    <text evidence="10">The sequence shown here is derived from an EMBL/GenBank/DDBJ whole genome shotgun (WGS) entry which is preliminary data.</text>
</comment>
<dbReference type="EMBL" id="JBAHYK010001015">
    <property type="protein sequence ID" value="KAL0569975.1"/>
    <property type="molecule type" value="Genomic_DNA"/>
</dbReference>
<keyword evidence="6" id="KW-0560">Oxidoreductase</keyword>
<dbReference type="PIRSF" id="PIRSF000137">
    <property type="entry name" value="Alcohol_oxidase"/>
    <property type="match status" value="1"/>
</dbReference>
<evidence type="ECO:0000313" key="10">
    <source>
        <dbReference type="EMBL" id="KAL0569975.1"/>
    </source>
</evidence>
<dbReference type="InterPro" id="IPR007867">
    <property type="entry name" value="GMC_OxRtase_C"/>
</dbReference>
<evidence type="ECO:0000256" key="2">
    <source>
        <dbReference type="ARBA" id="ARBA00010790"/>
    </source>
</evidence>
<dbReference type="PROSITE" id="PS00623">
    <property type="entry name" value="GMC_OXRED_1"/>
    <property type="match status" value="1"/>
</dbReference>
<organism evidence="10 11">
    <name type="scientific">Marasmius crinis-equi</name>
    <dbReference type="NCBI Taxonomy" id="585013"/>
    <lineage>
        <taxon>Eukaryota</taxon>
        <taxon>Fungi</taxon>
        <taxon>Dikarya</taxon>
        <taxon>Basidiomycota</taxon>
        <taxon>Agaricomycotina</taxon>
        <taxon>Agaricomycetes</taxon>
        <taxon>Agaricomycetidae</taxon>
        <taxon>Agaricales</taxon>
        <taxon>Marasmiineae</taxon>
        <taxon>Marasmiaceae</taxon>
        <taxon>Marasmius</taxon>
    </lineage>
</organism>
<evidence type="ECO:0000256" key="7">
    <source>
        <dbReference type="ARBA" id="ARBA00023180"/>
    </source>
</evidence>
<keyword evidence="3 8" id="KW-0285">Flavoprotein</keyword>
<keyword evidence="4" id="KW-0732">Signal</keyword>
<accession>A0ABR3F4C7</accession>
<sequence length="607" mass="67265">MPLISLEQALSQSFDYIIIGGGVSLDSHPKPLTTAGLVVASRLSEDPTVTVLVLDAGNPNLDEPLITRLCQYGFQFGNPQFDWAHKIAPQKHLAGKEFVWPRGKSLGGSSAMNFSFWSVPPKEDIDDWERLGNKGWNWDNYHKYQNKTVTYVPLDASSRADAELLKVWDLEKHSSGTGPLVVTHPRKKFEIDYKVYDAFREMGVSPARAPYHGDIEGLHVGLNTVDPKNHLRNYAATAHFRSITERSNLLVLPTAYAHKLVTTGEKDGDIVATGVEFSFAADKSVHVAHAKREVIVSAGQDFSQILPRLTRALKSPQILELSGIGSEDVLSKIGVPVKVSLPGVGENVQEHCFLAAAFELREDTKSETLDVLRDEKQVMNHVQLLLKGEGAYTTGLTNVVWIPFSQVSPQAEKFYEEQRRRIEEDAKKNLYSPGLLDQYEILLERLRNKSPGSEFCDIPGFFAMDKPPVPGKKYVALCTLLNHPFSRGTIHSSTNDPLADPDIDPQLWDHPIAVEYAPGPEVETDEQLAEWGAQKGLYTTFHTAGSCSMLPREKNGVVDTHLKVYGTKNIRVVDLSIAPLHFAAHSQATVYTIAEIAADIIKGRFSP</sequence>
<dbReference type="Pfam" id="PF00732">
    <property type="entry name" value="GMC_oxred_N"/>
    <property type="match status" value="1"/>
</dbReference>
<evidence type="ECO:0000259" key="9">
    <source>
        <dbReference type="PROSITE" id="PS00623"/>
    </source>
</evidence>
<dbReference type="Gene3D" id="3.30.560.10">
    <property type="entry name" value="Glucose Oxidase, domain 3"/>
    <property type="match status" value="2"/>
</dbReference>
<dbReference type="Proteomes" id="UP001465976">
    <property type="component" value="Unassembled WGS sequence"/>
</dbReference>
<dbReference type="InterPro" id="IPR000172">
    <property type="entry name" value="GMC_OxRdtase_N"/>
</dbReference>
<evidence type="ECO:0000256" key="3">
    <source>
        <dbReference type="ARBA" id="ARBA00022630"/>
    </source>
</evidence>
<evidence type="ECO:0000313" key="11">
    <source>
        <dbReference type="Proteomes" id="UP001465976"/>
    </source>
</evidence>
<feature type="domain" description="Glucose-methanol-choline oxidoreductase N-terminal" evidence="9">
    <location>
        <begin position="103"/>
        <end position="126"/>
    </location>
</feature>
<comment type="cofactor">
    <cofactor evidence="1">
        <name>FAD</name>
        <dbReference type="ChEBI" id="CHEBI:57692"/>
    </cofactor>
</comment>
<evidence type="ECO:0000256" key="8">
    <source>
        <dbReference type="RuleBase" id="RU003968"/>
    </source>
</evidence>
<comment type="similarity">
    <text evidence="2 8">Belongs to the GMC oxidoreductase family.</text>
</comment>
<proteinExistence type="inferred from homology"/>
<dbReference type="Gene3D" id="3.50.50.60">
    <property type="entry name" value="FAD/NAD(P)-binding domain"/>
    <property type="match status" value="2"/>
</dbReference>
<name>A0ABR3F4C7_9AGAR</name>
<dbReference type="SUPFAM" id="SSF51905">
    <property type="entry name" value="FAD/NAD(P)-binding domain"/>
    <property type="match status" value="1"/>
</dbReference>
<dbReference type="PANTHER" id="PTHR11552:SF201">
    <property type="entry name" value="GLUCOSE-METHANOL-CHOLINE OXIDOREDUCTASE N-TERMINAL DOMAIN-CONTAINING PROTEIN"/>
    <property type="match status" value="1"/>
</dbReference>
<dbReference type="PANTHER" id="PTHR11552">
    <property type="entry name" value="GLUCOSE-METHANOL-CHOLINE GMC OXIDOREDUCTASE"/>
    <property type="match status" value="1"/>
</dbReference>
<protein>
    <recommendedName>
        <fullName evidence="9">Glucose-methanol-choline oxidoreductase N-terminal domain-containing protein</fullName>
    </recommendedName>
</protein>
<evidence type="ECO:0000256" key="6">
    <source>
        <dbReference type="ARBA" id="ARBA00023002"/>
    </source>
</evidence>
<evidence type="ECO:0000256" key="4">
    <source>
        <dbReference type="ARBA" id="ARBA00022729"/>
    </source>
</evidence>
<keyword evidence="5 8" id="KW-0274">FAD</keyword>
<dbReference type="InterPro" id="IPR012132">
    <property type="entry name" value="GMC_OxRdtase"/>
</dbReference>
<evidence type="ECO:0000256" key="5">
    <source>
        <dbReference type="ARBA" id="ARBA00022827"/>
    </source>
</evidence>
<keyword evidence="7" id="KW-0325">Glycoprotein</keyword>
<gene>
    <name evidence="10" type="ORF">V5O48_011980</name>
</gene>
<dbReference type="InterPro" id="IPR036188">
    <property type="entry name" value="FAD/NAD-bd_sf"/>
</dbReference>
<dbReference type="Pfam" id="PF05199">
    <property type="entry name" value="GMC_oxred_C"/>
    <property type="match status" value="1"/>
</dbReference>